<feature type="region of interest" description="Disordered" evidence="1">
    <location>
        <begin position="23"/>
        <end position="67"/>
    </location>
</feature>
<organism evidence="2 3">
    <name type="scientific">Electrophorus voltai</name>
    <dbReference type="NCBI Taxonomy" id="2609070"/>
    <lineage>
        <taxon>Eukaryota</taxon>
        <taxon>Metazoa</taxon>
        <taxon>Chordata</taxon>
        <taxon>Craniata</taxon>
        <taxon>Vertebrata</taxon>
        <taxon>Euteleostomi</taxon>
        <taxon>Actinopterygii</taxon>
        <taxon>Neopterygii</taxon>
        <taxon>Teleostei</taxon>
        <taxon>Ostariophysi</taxon>
        <taxon>Gymnotiformes</taxon>
        <taxon>Gymnotoidei</taxon>
        <taxon>Gymnotidae</taxon>
        <taxon>Electrophorus</taxon>
    </lineage>
</organism>
<comment type="caution">
    <text evidence="2">The sequence shown here is derived from an EMBL/GenBank/DDBJ whole genome shotgun (WGS) entry which is preliminary data.</text>
</comment>
<dbReference type="EMBL" id="JAROKS010000026">
    <property type="protein sequence ID" value="KAK1784602.1"/>
    <property type="molecule type" value="Genomic_DNA"/>
</dbReference>
<evidence type="ECO:0000313" key="3">
    <source>
        <dbReference type="Proteomes" id="UP001239994"/>
    </source>
</evidence>
<dbReference type="AlphaFoldDB" id="A0AAD8YP06"/>
<sequence length="219" mass="23805">MRRGAQRWLPELQLLGADVKQTDARAARSMDNRQMEKEQAPLADAGGRRSSGEAFRPKPPESSPAAPSQACRSAALCGKAVTGLLLIDVGRLFYVGVRYDGHGTAMISISLSCENKGCAAQISGLFERWAQREQTSPHSLPLFFSCELSKAVCVCSDMARLGGWLLVPACLCERRSPALPMRWLLPTALLLHPPIQHHTYATLDLWVSLAPGVLGVERG</sequence>
<keyword evidence="3" id="KW-1185">Reference proteome</keyword>
<evidence type="ECO:0000256" key="1">
    <source>
        <dbReference type="SAM" id="MobiDB-lite"/>
    </source>
</evidence>
<name>A0AAD8YP06_9TELE</name>
<reference evidence="2" key="1">
    <citation type="submission" date="2023-03" db="EMBL/GenBank/DDBJ databases">
        <title>Electrophorus voltai genome.</title>
        <authorList>
            <person name="Bian C."/>
        </authorList>
    </citation>
    <scope>NUCLEOTIDE SEQUENCE</scope>
    <source>
        <strain evidence="2">CB-2022</strain>
        <tissue evidence="2">Muscle</tissue>
    </source>
</reference>
<proteinExistence type="predicted"/>
<gene>
    <name evidence="2" type="ORF">P4O66_003293</name>
</gene>
<accession>A0AAD8YP06</accession>
<protein>
    <submittedName>
        <fullName evidence="2">Uncharacterized protein</fullName>
    </submittedName>
</protein>
<feature type="compositionally biased region" description="Basic and acidic residues" evidence="1">
    <location>
        <begin position="46"/>
        <end position="59"/>
    </location>
</feature>
<dbReference type="Proteomes" id="UP001239994">
    <property type="component" value="Unassembled WGS sequence"/>
</dbReference>
<evidence type="ECO:0000313" key="2">
    <source>
        <dbReference type="EMBL" id="KAK1784602.1"/>
    </source>
</evidence>
<feature type="compositionally biased region" description="Basic and acidic residues" evidence="1">
    <location>
        <begin position="23"/>
        <end position="39"/>
    </location>
</feature>